<protein>
    <submittedName>
        <fullName evidence="1">Uncharacterized protein</fullName>
    </submittedName>
</protein>
<dbReference type="EMBL" id="WIXP02000005">
    <property type="protein sequence ID" value="KAF6210675.1"/>
    <property type="molecule type" value="Genomic_DNA"/>
</dbReference>
<sequence length="144" mass="17118">MTFVIDLESDWRSAWVGDCVLCEPMRDRLNLKGRSVHLFRFNFERGGMESDIVDIEETLFLERVAEFEQTDAEVREKIKQLVADAESIYKKIFALIEHDKREVLKKTRAKNFQRVEEVGELMDEFIWMNDETLEKVKDVEQLKL</sequence>
<comment type="caution">
    <text evidence="1">The sequence shown here is derived from an EMBL/GenBank/DDBJ whole genome shotgun (WGS) entry which is preliminary data.</text>
</comment>
<dbReference type="OrthoDB" id="10593746at2759"/>
<name>A0A8S9XST7_APOLU</name>
<reference evidence="1" key="1">
    <citation type="journal article" date="2021" name="Mol. Ecol. Resour.">
        <title>Apolygus lucorum genome provides insights into omnivorousness and mesophyll feeding.</title>
        <authorList>
            <person name="Liu Y."/>
            <person name="Liu H."/>
            <person name="Wang H."/>
            <person name="Huang T."/>
            <person name="Liu B."/>
            <person name="Yang B."/>
            <person name="Yin L."/>
            <person name="Li B."/>
            <person name="Zhang Y."/>
            <person name="Zhang S."/>
            <person name="Jiang F."/>
            <person name="Zhang X."/>
            <person name="Ren Y."/>
            <person name="Wang B."/>
            <person name="Wang S."/>
            <person name="Lu Y."/>
            <person name="Wu K."/>
            <person name="Fan W."/>
            <person name="Wang G."/>
        </authorList>
    </citation>
    <scope>NUCLEOTIDE SEQUENCE</scope>
    <source>
        <strain evidence="1">12Hb</strain>
    </source>
</reference>
<evidence type="ECO:0000313" key="2">
    <source>
        <dbReference type="Proteomes" id="UP000466442"/>
    </source>
</evidence>
<dbReference type="AlphaFoldDB" id="A0A8S9XST7"/>
<keyword evidence="2" id="KW-1185">Reference proteome</keyword>
<proteinExistence type="predicted"/>
<gene>
    <name evidence="1" type="ORF">GE061_013782</name>
</gene>
<accession>A0A8S9XST7</accession>
<organism evidence="1 2">
    <name type="scientific">Apolygus lucorum</name>
    <name type="common">Small green plant bug</name>
    <name type="synonym">Lygocoris lucorum</name>
    <dbReference type="NCBI Taxonomy" id="248454"/>
    <lineage>
        <taxon>Eukaryota</taxon>
        <taxon>Metazoa</taxon>
        <taxon>Ecdysozoa</taxon>
        <taxon>Arthropoda</taxon>
        <taxon>Hexapoda</taxon>
        <taxon>Insecta</taxon>
        <taxon>Pterygota</taxon>
        <taxon>Neoptera</taxon>
        <taxon>Paraneoptera</taxon>
        <taxon>Hemiptera</taxon>
        <taxon>Heteroptera</taxon>
        <taxon>Panheteroptera</taxon>
        <taxon>Cimicomorpha</taxon>
        <taxon>Miridae</taxon>
        <taxon>Mirini</taxon>
        <taxon>Apolygus</taxon>
    </lineage>
</organism>
<evidence type="ECO:0000313" key="1">
    <source>
        <dbReference type="EMBL" id="KAF6210675.1"/>
    </source>
</evidence>
<dbReference type="Proteomes" id="UP000466442">
    <property type="component" value="Linkage Group LG5"/>
</dbReference>